<feature type="compositionally biased region" description="Basic and acidic residues" evidence="2">
    <location>
        <begin position="1161"/>
        <end position="1172"/>
    </location>
</feature>
<proteinExistence type="predicted"/>
<dbReference type="InterPro" id="IPR001680">
    <property type="entry name" value="WD40_rpt"/>
</dbReference>
<dbReference type="Pfam" id="PF00400">
    <property type="entry name" value="WD40"/>
    <property type="match status" value="3"/>
</dbReference>
<dbReference type="PANTHER" id="PTHR12697">
    <property type="entry name" value="PBS LYASE HEAT-LIKE PROTEIN"/>
    <property type="match status" value="1"/>
</dbReference>
<gene>
    <name evidence="3" type="ORF">HG543_40055</name>
</gene>
<feature type="repeat" description="WD" evidence="1">
    <location>
        <begin position="89"/>
        <end position="130"/>
    </location>
</feature>
<dbReference type="PROSITE" id="PS50082">
    <property type="entry name" value="WD_REPEATS_2"/>
    <property type="match status" value="2"/>
</dbReference>
<reference evidence="3 4" key="1">
    <citation type="submission" date="2020-04" db="EMBL/GenBank/DDBJ databases">
        <title>Draft genome of Pyxidicoccus fallax type strain.</title>
        <authorList>
            <person name="Whitworth D.E."/>
        </authorList>
    </citation>
    <scope>NUCLEOTIDE SEQUENCE [LARGE SCALE GENOMIC DNA]</scope>
    <source>
        <strain evidence="3 4">DSM 14698</strain>
    </source>
</reference>
<dbReference type="Gene3D" id="2.130.10.10">
    <property type="entry name" value="YVTN repeat-like/Quinoprotein amine dehydrogenase"/>
    <property type="match status" value="2"/>
</dbReference>
<sequence length="2204" mass="234206">MPVLAIGNIEKVRALAANARVLLVGGARASSASRVTAYEPGSNKVLWSTELPSAVLALALSGERWAAAGADGTLHIGTLSDGKAAFQLHGVHPGGATALASSADGKLLFSAGADGTVRAWEWESTRKVHDWKASPQPLRAVAVDPSGTYAACGGDDGVVRSFTLATGARRDMPGHEGAVRALAFTPRDGRLVSGGDDGRLRIWYLVGAVEFEVRGDKDSGHAGAVLALLFPPTPAAEPGGDEPADRIWSAGSDGKVKAWRLDERRKPRTLDCGSRPVNALAFMPPANSRAARVSLGFVFAGCEDRRVHHFGVAVDGKPAEDHSHYQHGFDLLTESLKAGRPKRESSVREAALLEEPEALDFLTQVLGTDKDAEVRRLAAQELAAKGRTAARPKLRERLNDDHPMVRRAALEALEKLETESPLAAPRAALDSRYADTRVAGLERLAKLGGVSPLVPGLIAGKLVDGVPAVGLAALDALTEVTPGGSTEPLRTAFERGPAHLKVEVLIRAAGAGLLGHPQLQPLAARALDDEDADVRRVAFTVRVLERRALAHALESRDEDFARATKDVTRRLAQRARRAQGIPDSTPPSDADVQAARDALPAQGTVGGTLAESDLEPLLAAMACRTPDTAVRGARGLAQLGDTRALGALLQLSREPEASIRRQAATALQALQDPQARERLVWMLDDVDADVRAAALEAVVALDTSAPLSAAEAALRSGHEDMRVRGLDRLVKLGAATQGAEPLLGDALEDESARVRGEAFRTLWAWNEQEPQKALDRALSGRFPDLRGRAVEVLSQHGAEGWALERLRKSVEDRDAGVATAAYNAWVKQAGKEKPEPHLAALASTHASLRIAGAKGSVHAPAEALRSPLLKRVQDENVDVAIAALEALDKLVPNENGPLTAGIASASLLVRVRAAELLAPRGAEDILEPMRVLITDKDLERLYPPAFLNPLRIRAARALASLGSRKLLGFFATVLLPHELGDIQEQGARGLATASRRGDEGHLLDALSSANVAVRSWAADGLSRLGDTRALPVLTGNLRNDHLPIRLGAILAFAALGPAGDGGLLHGLEDRAREVQEMVFAIVLARDLRASRRGEPPDLLISALSSGRPEVRYAAARALELRADTDASRAYLVDALLPPRPEKGKAEKAEGTLDLLGDDDGSELREDKEKSGDLKGWPSEADSAKRVLGLAEALSSDQPEQRYAAAQVLLLRNKPLDYFREAQKVARPRTLDAPWKPETAPATSPVQATPGRSWLRRLFSAVKPGVPESSPEATASAERQHLRRLAFGAYVGLLRQVSAGDDEGHRVRRDAVDRVVKLTQEGYAGTPAAVAALLRALEDPHQLVRKAALAGLKELFPAGSDEPLSLALASQSADMARAALDELSGRGDVAKPRIAAALNSPLPDVRRYAFELLEKLSPPGSLEPLLAALGSEHADLRVGVIERLAGANDPRVTEALGRAMASEHEDLRLRASELLALRGDDRAVEVLTTFLRSENAAAAKRALEALTRLATPGAVNALAARLQAAPDANERQRLVAALGHTRREEGLDVLARRCLEDEAPAVRNTCVTAAMNIAGADVKKRDATLAVRFLRQAVKNQDAAVRQAAVRELEHGAEAGQSEVLVGLFADRDVTVRAEAVERYAKRVIEHGASVEPLEEVLRAGARELMLPAAEAVAHQGRVSALRPLLLYARAGEEGQRERALLALGTLGDARALAELETVAAGGTPEAPTEPSMMAAAIEGLGRLAAKLPDGEDRRRVEEKVEAAAVEGNSVELQQAGIRGLRAIGGERARVKLEALLGDPGTFLLTRTAAAQELAKLKDPEAETALALALDFPEYELRREARKALDELFPKERTRVEFHAVASRYPDISEPAAAYLSDEGDPALLVPRLATLSNVALRLRLRRGLARRGAMPVPEVVALLGHDKPEAREEAALLVGTWTGEPRDPGSVDVAALSRALVTAERRTASEWAAAPAPKRAPLAAAWERLLWAGSRLGAAALSDSARAILQGGEAGAPARVRQEAARALGRLGSVNGTLQPKGATPTAPVLSHDKERAAVAETLRASLVDPDARVRAAAADALAKLAPERAAAWALEVKPFDPVALGPTGDRPPQDTLATSESRRLAVPALLGTRAEEPLLALARGVKAEVKPDAYAVLGRLGGDAAAKLLHDAAFDNSQPVELRKAAWRAHKRARRAAERARKEGTPS</sequence>
<dbReference type="SUPFAM" id="SSF48371">
    <property type="entry name" value="ARM repeat"/>
    <property type="match status" value="5"/>
</dbReference>
<accession>A0A848LTJ8</accession>
<dbReference type="Proteomes" id="UP000518300">
    <property type="component" value="Unassembled WGS sequence"/>
</dbReference>
<keyword evidence="4" id="KW-1185">Reference proteome</keyword>
<evidence type="ECO:0000313" key="4">
    <source>
        <dbReference type="Proteomes" id="UP000518300"/>
    </source>
</evidence>
<evidence type="ECO:0000256" key="2">
    <source>
        <dbReference type="SAM" id="MobiDB-lite"/>
    </source>
</evidence>
<name>A0A848LTJ8_9BACT</name>
<feature type="repeat" description="WD" evidence="1">
    <location>
        <begin position="172"/>
        <end position="203"/>
    </location>
</feature>
<comment type="caution">
    <text evidence="3">The sequence shown here is derived from an EMBL/GenBank/DDBJ whole genome shotgun (WGS) entry which is preliminary data.</text>
</comment>
<dbReference type="RefSeq" id="WP_169350201.1">
    <property type="nucleotide sequence ID" value="NZ_JABBJJ010000287.1"/>
</dbReference>
<dbReference type="GO" id="GO:0016491">
    <property type="term" value="F:oxidoreductase activity"/>
    <property type="evidence" value="ECO:0007669"/>
    <property type="project" value="TreeGrafter"/>
</dbReference>
<protein>
    <submittedName>
        <fullName evidence="3">Uncharacterized protein</fullName>
    </submittedName>
</protein>
<dbReference type="SUPFAM" id="SSF50998">
    <property type="entry name" value="Quinoprotein alcohol dehydrogenase-like"/>
    <property type="match status" value="1"/>
</dbReference>
<dbReference type="PANTHER" id="PTHR12697:SF5">
    <property type="entry name" value="DEOXYHYPUSINE HYDROXYLASE"/>
    <property type="match status" value="1"/>
</dbReference>
<organism evidence="3 4">
    <name type="scientific">Pyxidicoccus fallax</name>
    <dbReference type="NCBI Taxonomy" id="394095"/>
    <lineage>
        <taxon>Bacteria</taxon>
        <taxon>Pseudomonadati</taxon>
        <taxon>Myxococcota</taxon>
        <taxon>Myxococcia</taxon>
        <taxon>Myxococcales</taxon>
        <taxon>Cystobacterineae</taxon>
        <taxon>Myxococcaceae</taxon>
        <taxon>Pyxidicoccus</taxon>
    </lineage>
</organism>
<keyword evidence="1" id="KW-0853">WD repeat</keyword>
<evidence type="ECO:0000256" key="1">
    <source>
        <dbReference type="PROSITE-ProRule" id="PRU00221"/>
    </source>
</evidence>
<dbReference type="PROSITE" id="PS50294">
    <property type="entry name" value="WD_REPEATS_REGION"/>
    <property type="match status" value="2"/>
</dbReference>
<feature type="compositionally biased region" description="Basic and acidic residues" evidence="2">
    <location>
        <begin position="1140"/>
        <end position="1150"/>
    </location>
</feature>
<dbReference type="EMBL" id="JABBJJ010000287">
    <property type="protein sequence ID" value="NMO20999.1"/>
    <property type="molecule type" value="Genomic_DNA"/>
</dbReference>
<dbReference type="InterPro" id="IPR004155">
    <property type="entry name" value="PBS_lyase_HEAT"/>
</dbReference>
<dbReference type="InterPro" id="IPR015943">
    <property type="entry name" value="WD40/YVTN_repeat-like_dom_sf"/>
</dbReference>
<evidence type="ECO:0000313" key="3">
    <source>
        <dbReference type="EMBL" id="NMO20999.1"/>
    </source>
</evidence>
<feature type="region of interest" description="Disordered" evidence="2">
    <location>
        <begin position="1140"/>
        <end position="1180"/>
    </location>
</feature>
<dbReference type="SMART" id="SM00320">
    <property type="entry name" value="WD40"/>
    <property type="match status" value="5"/>
</dbReference>
<dbReference type="InterPro" id="IPR016024">
    <property type="entry name" value="ARM-type_fold"/>
</dbReference>
<dbReference type="Pfam" id="PF13646">
    <property type="entry name" value="HEAT_2"/>
    <property type="match status" value="4"/>
</dbReference>
<dbReference type="SMART" id="SM00567">
    <property type="entry name" value="EZ_HEAT"/>
    <property type="match status" value="21"/>
</dbReference>
<dbReference type="InterPro" id="IPR011989">
    <property type="entry name" value="ARM-like"/>
</dbReference>
<dbReference type="Gene3D" id="1.25.10.10">
    <property type="entry name" value="Leucine-rich Repeat Variant"/>
    <property type="match status" value="9"/>
</dbReference>
<dbReference type="InterPro" id="IPR011047">
    <property type="entry name" value="Quinoprotein_ADH-like_sf"/>
</dbReference>